<dbReference type="RefSeq" id="WP_368380318.1">
    <property type="nucleotide sequence ID" value="NZ_JBFRYA010000002.1"/>
</dbReference>
<dbReference type="InterPro" id="IPR036388">
    <property type="entry name" value="WH-like_DNA-bd_sf"/>
</dbReference>
<dbReference type="EMBL" id="JBFRYA010000002">
    <property type="protein sequence ID" value="MEX1668021.1"/>
    <property type="molecule type" value="Genomic_DNA"/>
</dbReference>
<proteinExistence type="inferred from homology"/>
<name>A0ABV3U3I7_9GAMM</name>
<reference evidence="4 5" key="1">
    <citation type="journal article" date="2011" name="Int. J. Syst. Evol. Microbiol.">
        <title>Zhongshania antarctica gen. nov., sp. nov. and Zhongshania guokunii sp. nov., gammaproteobacteria respectively isolated from coastal attached (fast) ice and surface seawater of the Antarctic.</title>
        <authorList>
            <person name="Li H.J."/>
            <person name="Zhang X.Y."/>
            <person name="Chen C.X."/>
            <person name="Zhang Y.J."/>
            <person name="Gao Z.M."/>
            <person name="Yu Y."/>
            <person name="Chen X.L."/>
            <person name="Chen B."/>
            <person name="Zhang Y.Z."/>
        </authorList>
    </citation>
    <scope>NUCLEOTIDE SEQUENCE [LARGE SCALE GENOMIC DNA]</scope>
    <source>
        <strain evidence="4 5">ZS6-22T</strain>
    </source>
</reference>
<dbReference type="InterPro" id="IPR057666">
    <property type="entry name" value="DrpA_SLOG"/>
</dbReference>
<evidence type="ECO:0000313" key="5">
    <source>
        <dbReference type="Proteomes" id="UP001557485"/>
    </source>
</evidence>
<evidence type="ECO:0000259" key="3">
    <source>
        <dbReference type="Pfam" id="PF17782"/>
    </source>
</evidence>
<dbReference type="InterPro" id="IPR003488">
    <property type="entry name" value="DprA"/>
</dbReference>
<dbReference type="Pfam" id="PF02481">
    <property type="entry name" value="DNA_processg_A"/>
    <property type="match status" value="1"/>
</dbReference>
<dbReference type="PANTHER" id="PTHR43022:SF1">
    <property type="entry name" value="PROTEIN SMF"/>
    <property type="match status" value="1"/>
</dbReference>
<dbReference type="SUPFAM" id="SSF102405">
    <property type="entry name" value="MCP/YpsA-like"/>
    <property type="match status" value="1"/>
</dbReference>
<dbReference type="NCBIfam" id="TIGR00732">
    <property type="entry name" value="dprA"/>
    <property type="match status" value="1"/>
</dbReference>
<dbReference type="Proteomes" id="UP001557485">
    <property type="component" value="Unassembled WGS sequence"/>
</dbReference>
<dbReference type="Gene3D" id="3.40.50.450">
    <property type="match status" value="1"/>
</dbReference>
<feature type="domain" description="DprA winged helix" evidence="3">
    <location>
        <begin position="306"/>
        <end position="359"/>
    </location>
</feature>
<accession>A0ABV3U3I7</accession>
<protein>
    <submittedName>
        <fullName evidence="4">DNA-processing protein DprA</fullName>
    </submittedName>
</protein>
<gene>
    <name evidence="4" type="primary">dprA</name>
    <name evidence="4" type="ORF">AB4876_03805</name>
</gene>
<sequence length="364" mass="39112">MENTAHLWLLTQQALALPPAAFRKLIDCVEDPRQLLTLSAAECAALALSSQHRRALERALSRPNPEEAIAESLYKANANLLCWHDVAYPALLKEIYDAPPLLYYRGHGELLSQALFAVVGSRRPSRIGHGDAHAFAKALSNAGLTVVSGMALGVDGAAHLGALSGKSSTIAVLGTGVDRCYPRGNAALYERIADEGLLLSEFPLGSPPLRHQFPRRNRLISGMSLGVLVVEAAVRSGSLITAQQALEQNREVFAIPGSIHNPASRGCNRLIKQGAKLVEGLEDILEEYAGWLGQEQVPVVDGAMAQPNAPANSPVYQSLGFEPTAADTLAQHLGLATPELLSLLSELEVEGWVEQYQGGWQRCR</sequence>
<evidence type="ECO:0000259" key="2">
    <source>
        <dbReference type="Pfam" id="PF02481"/>
    </source>
</evidence>
<keyword evidence="5" id="KW-1185">Reference proteome</keyword>
<dbReference type="Pfam" id="PF17782">
    <property type="entry name" value="WHD_DprA"/>
    <property type="match status" value="1"/>
</dbReference>
<dbReference type="Gene3D" id="1.10.10.10">
    <property type="entry name" value="Winged helix-like DNA-binding domain superfamily/Winged helix DNA-binding domain"/>
    <property type="match status" value="1"/>
</dbReference>
<dbReference type="InterPro" id="IPR041614">
    <property type="entry name" value="DprA_WH"/>
</dbReference>
<comment type="similarity">
    <text evidence="1">Belongs to the DprA/Smf family.</text>
</comment>
<comment type="caution">
    <text evidence="4">The sequence shown here is derived from an EMBL/GenBank/DDBJ whole genome shotgun (WGS) entry which is preliminary data.</text>
</comment>
<organism evidence="4 5">
    <name type="scientific">Zhongshania guokunii</name>
    <dbReference type="NCBI Taxonomy" id="641783"/>
    <lineage>
        <taxon>Bacteria</taxon>
        <taxon>Pseudomonadati</taxon>
        <taxon>Pseudomonadota</taxon>
        <taxon>Gammaproteobacteria</taxon>
        <taxon>Cellvibrionales</taxon>
        <taxon>Spongiibacteraceae</taxon>
        <taxon>Zhongshania</taxon>
    </lineage>
</organism>
<evidence type="ECO:0000256" key="1">
    <source>
        <dbReference type="ARBA" id="ARBA00006525"/>
    </source>
</evidence>
<evidence type="ECO:0000313" key="4">
    <source>
        <dbReference type="EMBL" id="MEX1668021.1"/>
    </source>
</evidence>
<feature type="domain" description="Smf/DprA SLOG" evidence="2">
    <location>
        <begin position="80"/>
        <end position="288"/>
    </location>
</feature>
<dbReference type="PANTHER" id="PTHR43022">
    <property type="entry name" value="PROTEIN SMF"/>
    <property type="match status" value="1"/>
</dbReference>